<keyword evidence="3" id="KW-1133">Transmembrane helix</keyword>
<evidence type="ECO:0000256" key="4">
    <source>
        <dbReference type="ARBA" id="ARBA00023136"/>
    </source>
</evidence>
<dbReference type="AlphaFoldDB" id="A0A917BI94"/>
<evidence type="ECO:0000256" key="2">
    <source>
        <dbReference type="ARBA" id="ARBA00022692"/>
    </source>
</evidence>
<keyword evidence="2" id="KW-0812">Transmembrane</keyword>
<comment type="subcellular location">
    <subcellularLocation>
        <location evidence="1">Membrane</location>
        <topology evidence="1">Multi-pass membrane protein</topology>
    </subcellularLocation>
</comment>
<evidence type="ECO:0000313" key="5">
    <source>
        <dbReference type="EMBL" id="GGF41225.1"/>
    </source>
</evidence>
<evidence type="ECO:0008006" key="7">
    <source>
        <dbReference type="Google" id="ProtNLM"/>
    </source>
</evidence>
<proteinExistence type="predicted"/>
<accession>A0A917BI94</accession>
<comment type="caution">
    <text evidence="5">The sequence shown here is derived from an EMBL/GenBank/DDBJ whole genome shotgun (WGS) entry which is preliminary data.</text>
</comment>
<evidence type="ECO:0000313" key="6">
    <source>
        <dbReference type="Proteomes" id="UP000649179"/>
    </source>
</evidence>
<keyword evidence="4" id="KW-0472">Membrane</keyword>
<name>A0A917BI94_9ACTN</name>
<organism evidence="5 6">
    <name type="scientific">Marmoricola endophyticus</name>
    <dbReference type="NCBI Taxonomy" id="2040280"/>
    <lineage>
        <taxon>Bacteria</taxon>
        <taxon>Bacillati</taxon>
        <taxon>Actinomycetota</taxon>
        <taxon>Actinomycetes</taxon>
        <taxon>Propionibacteriales</taxon>
        <taxon>Nocardioidaceae</taxon>
        <taxon>Marmoricola</taxon>
    </lineage>
</organism>
<dbReference type="GO" id="GO:0016020">
    <property type="term" value="C:membrane"/>
    <property type="evidence" value="ECO:0007669"/>
    <property type="project" value="UniProtKB-SubCell"/>
</dbReference>
<dbReference type="InterPro" id="IPR032808">
    <property type="entry name" value="DoxX"/>
</dbReference>
<gene>
    <name evidence="5" type="ORF">GCM10011519_13730</name>
</gene>
<dbReference type="Pfam" id="PF07681">
    <property type="entry name" value="DoxX"/>
    <property type="match status" value="1"/>
</dbReference>
<evidence type="ECO:0000256" key="3">
    <source>
        <dbReference type="ARBA" id="ARBA00022989"/>
    </source>
</evidence>
<reference evidence="5" key="2">
    <citation type="submission" date="2020-09" db="EMBL/GenBank/DDBJ databases">
        <authorList>
            <person name="Sun Q."/>
            <person name="Zhou Y."/>
        </authorList>
    </citation>
    <scope>NUCLEOTIDE SEQUENCE</scope>
    <source>
        <strain evidence="5">CGMCC 1.16067</strain>
    </source>
</reference>
<keyword evidence="6" id="KW-1185">Reference proteome</keyword>
<dbReference type="EMBL" id="BMKQ01000001">
    <property type="protein sequence ID" value="GGF41225.1"/>
    <property type="molecule type" value="Genomic_DNA"/>
</dbReference>
<dbReference type="Proteomes" id="UP000649179">
    <property type="component" value="Unassembled WGS sequence"/>
</dbReference>
<evidence type="ECO:0000256" key="1">
    <source>
        <dbReference type="ARBA" id="ARBA00004141"/>
    </source>
</evidence>
<protein>
    <recommendedName>
        <fullName evidence="7">DoxX family protein</fullName>
    </recommendedName>
</protein>
<reference evidence="5" key="1">
    <citation type="journal article" date="2014" name="Int. J. Syst. Evol. Microbiol.">
        <title>Complete genome sequence of Corynebacterium casei LMG S-19264T (=DSM 44701T), isolated from a smear-ripened cheese.</title>
        <authorList>
            <consortium name="US DOE Joint Genome Institute (JGI-PGF)"/>
            <person name="Walter F."/>
            <person name="Albersmeier A."/>
            <person name="Kalinowski J."/>
            <person name="Ruckert C."/>
        </authorList>
    </citation>
    <scope>NUCLEOTIDE SEQUENCE</scope>
    <source>
        <strain evidence="5">CGMCC 1.16067</strain>
    </source>
</reference>
<sequence length="173" mass="18168">MIARRLARPLLAAGFVVGGINGLRHSEKLAPVARKVTDKVIPAAQKKVPQIPSEPVTLVRVNAGVQIVAGLALATGRFPRASASLLAASLVPTTVAGHAFWEETDPVAKNNQRLQFAKNLSMLGGALLAAVDTEAQPSVAWRARRAAKDLRKEAGHMGKDAAYEARLAAAKVG</sequence>